<dbReference type="InterPro" id="IPR013783">
    <property type="entry name" value="Ig-like_fold"/>
</dbReference>
<dbReference type="CDD" id="cd02856">
    <property type="entry name" value="E_set_GDE_Isoamylase_N"/>
    <property type="match status" value="1"/>
</dbReference>
<dbReference type="InterPro" id="IPR013780">
    <property type="entry name" value="Glyco_hydro_b"/>
</dbReference>
<dbReference type="SMART" id="SM00642">
    <property type="entry name" value="Aamy"/>
    <property type="match status" value="1"/>
</dbReference>
<protein>
    <submittedName>
        <fullName evidence="6">Glycogen debranching enzyme GlgX</fullName>
    </submittedName>
</protein>
<dbReference type="PANTHER" id="PTHR43002">
    <property type="entry name" value="GLYCOGEN DEBRANCHING ENZYME"/>
    <property type="match status" value="1"/>
</dbReference>
<dbReference type="GO" id="GO:0004135">
    <property type="term" value="F:amylo-alpha-1,6-glucosidase activity"/>
    <property type="evidence" value="ECO:0007669"/>
    <property type="project" value="InterPro"/>
</dbReference>
<name>A0A1Q5PWK5_9ACTO</name>
<keyword evidence="2" id="KW-0378">Hydrolase</keyword>
<proteinExistence type="inferred from homology"/>
<dbReference type="InterPro" id="IPR004193">
    <property type="entry name" value="Glyco_hydro_13_N"/>
</dbReference>
<evidence type="ECO:0000313" key="7">
    <source>
        <dbReference type="Proteomes" id="UP000185612"/>
    </source>
</evidence>
<feature type="region of interest" description="Disordered" evidence="4">
    <location>
        <begin position="510"/>
        <end position="531"/>
    </location>
</feature>
<dbReference type="Gene3D" id="2.60.40.1180">
    <property type="entry name" value="Golgi alpha-mannosidase II"/>
    <property type="match status" value="1"/>
</dbReference>
<dbReference type="SUPFAM" id="SSF81296">
    <property type="entry name" value="E set domains"/>
    <property type="match status" value="1"/>
</dbReference>
<keyword evidence="7" id="KW-1185">Reference proteome</keyword>
<comment type="caution">
    <text evidence="6">The sequence shown here is derived from an EMBL/GenBank/DDBJ whole genome shotgun (WGS) entry which is preliminary data.</text>
</comment>
<evidence type="ECO:0000313" key="6">
    <source>
        <dbReference type="EMBL" id="OKL51981.1"/>
    </source>
</evidence>
<dbReference type="Pfam" id="PF02922">
    <property type="entry name" value="CBM_48"/>
    <property type="match status" value="1"/>
</dbReference>
<dbReference type="InParanoid" id="A0A1Q5PWK5"/>
<dbReference type="InterPro" id="IPR014756">
    <property type="entry name" value="Ig_E-set"/>
</dbReference>
<dbReference type="EMBL" id="MQVS01000003">
    <property type="protein sequence ID" value="OKL51981.1"/>
    <property type="molecule type" value="Genomic_DNA"/>
</dbReference>
<evidence type="ECO:0000256" key="2">
    <source>
        <dbReference type="ARBA" id="ARBA00022801"/>
    </source>
</evidence>
<accession>A0A1Q5PWK5</accession>
<dbReference type="InterPro" id="IPR006047">
    <property type="entry name" value="GH13_cat_dom"/>
</dbReference>
<dbReference type="STRING" id="52770.BSZ40_03340"/>
<dbReference type="InterPro" id="IPR017853">
    <property type="entry name" value="GH"/>
</dbReference>
<dbReference type="SUPFAM" id="SSF51445">
    <property type="entry name" value="(Trans)glycosidases"/>
    <property type="match status" value="1"/>
</dbReference>
<reference evidence="7" key="1">
    <citation type="submission" date="2016-12" db="EMBL/GenBank/DDBJ databases">
        <authorList>
            <person name="Meng X."/>
        </authorList>
    </citation>
    <scope>NUCLEOTIDE SEQUENCE [LARGE SCALE GENOMIC DNA]</scope>
    <source>
        <strain evidence="7">DSM 20732</strain>
    </source>
</reference>
<dbReference type="GO" id="GO:0005980">
    <property type="term" value="P:glycogen catabolic process"/>
    <property type="evidence" value="ECO:0007669"/>
    <property type="project" value="InterPro"/>
</dbReference>
<feature type="compositionally biased region" description="Basic and acidic residues" evidence="4">
    <location>
        <begin position="510"/>
        <end position="519"/>
    </location>
</feature>
<evidence type="ECO:0000256" key="1">
    <source>
        <dbReference type="ARBA" id="ARBA00008061"/>
    </source>
</evidence>
<dbReference type="SUPFAM" id="SSF51011">
    <property type="entry name" value="Glycosyl hydrolase domain"/>
    <property type="match status" value="1"/>
</dbReference>
<evidence type="ECO:0000256" key="3">
    <source>
        <dbReference type="ARBA" id="ARBA00023295"/>
    </source>
</evidence>
<organism evidence="6 7">
    <name type="scientific">Buchananella hordeovulneris</name>
    <dbReference type="NCBI Taxonomy" id="52770"/>
    <lineage>
        <taxon>Bacteria</taxon>
        <taxon>Bacillati</taxon>
        <taxon>Actinomycetota</taxon>
        <taxon>Actinomycetes</taxon>
        <taxon>Actinomycetales</taxon>
        <taxon>Actinomycetaceae</taxon>
        <taxon>Buchananella</taxon>
    </lineage>
</organism>
<feature type="domain" description="Glycosyl hydrolase family 13 catalytic" evidence="5">
    <location>
        <begin position="178"/>
        <end position="610"/>
    </location>
</feature>
<dbReference type="AlphaFoldDB" id="A0A1Q5PWK5"/>
<dbReference type="CDD" id="cd11326">
    <property type="entry name" value="AmyAc_Glg_debranch"/>
    <property type="match status" value="1"/>
</dbReference>
<evidence type="ECO:0000256" key="4">
    <source>
        <dbReference type="SAM" id="MobiDB-lite"/>
    </source>
</evidence>
<dbReference type="InterPro" id="IPR011837">
    <property type="entry name" value="Glycogen_debranch_GlgX"/>
</dbReference>
<dbReference type="Proteomes" id="UP000185612">
    <property type="component" value="Unassembled WGS sequence"/>
</dbReference>
<dbReference type="Gene3D" id="2.60.40.10">
    <property type="entry name" value="Immunoglobulins"/>
    <property type="match status" value="1"/>
</dbReference>
<comment type="similarity">
    <text evidence="1">Belongs to the glycosyl hydrolase 13 family.</text>
</comment>
<dbReference type="NCBIfam" id="TIGR02100">
    <property type="entry name" value="glgX_debranch"/>
    <property type="match status" value="1"/>
</dbReference>
<sequence length="748" mass="82195">MDNGEVVPHASPFVPAHQVAQALSVVPPLGAHLTNGGATFAVFASHATAVDLCLIDIRDGQRQERRLQLVGPSHGVWHGFVPDIGAGQLYGYRVYGPWDPEAGLLHNPAKLLLDPYATGVQEVPVPCPELYPHEAGEDLYRVSFEPDLRDSLPVAPLGVVTRRSGGFHPGPKTPWRDTVIYEAHVRGLTKELVEVPPELRGTYAGLAHPATIAHLHRLGVTAVELLPIHAAMSEAFLVEKGLDNYWGYSTLNFFSPEPRYATKAAQAAGGQAVLDEVKGMVSILHDAGIEVLLDVVYNHTCEGGLDGLAVSWRGFDNVFYYAHDGSRPARLADFTGTGNSLDFRRPPVVRLALDSLRYWVQEVGIDGFRYDLATTLGRNLGEFSSFHPFLVALGTDPVLSQVKHIAEPWDVGPGGWRTGEFPEPFADWNDRYRDTVRQFWLADARSLALGGPGSGLADLATRIAGSADLFSRGELPGGRGPLASINFVTAHDGFTLRDLVTYDHKRNDANLEQNRDGTDNNRSWSHGVAGDGDEAAPLRSIRSRSMRNLLGTLLVSVGVPMLTAGDEMARTQQGNNNAYCQDNEISWLDWQWEAWQEQLVDTTAFLLRLRREHPVLRPTQFPIPVPRMREGRADAIADTSWYGPDGRPLADGAWHDGHARVMSMLRSGWNVGDRDLLVLINGSLDPVTVVLPHGRGLPYELQWDSTWDSPTKPSNGNGGQLEYDPMLQQFRVVLDSLSMQIYFTAPAQ</sequence>
<gene>
    <name evidence="6" type="ORF">BSZ40_03340</name>
</gene>
<keyword evidence="3" id="KW-0326">Glycosidase</keyword>
<evidence type="ECO:0000259" key="5">
    <source>
        <dbReference type="SMART" id="SM00642"/>
    </source>
</evidence>
<dbReference type="InterPro" id="IPR044505">
    <property type="entry name" value="GlgX_Isoamylase_N_E_set"/>
</dbReference>
<dbReference type="Gene3D" id="3.20.20.80">
    <property type="entry name" value="Glycosidases"/>
    <property type="match status" value="1"/>
</dbReference>